<dbReference type="HOGENOM" id="CLU_178300_0_0_4"/>
<keyword evidence="3" id="KW-1005">Bacterial flagellum biogenesis</keyword>
<dbReference type="Proteomes" id="UP000001812">
    <property type="component" value="Chromosome I"/>
</dbReference>
<comment type="subcellular location">
    <subcellularLocation>
        <location evidence="1">Cytoplasm</location>
        <location evidence="1">Cytosol</location>
    </subcellularLocation>
</comment>
<keyword evidence="4" id="KW-0143">Chaperone</keyword>
<dbReference type="GO" id="GO:0044781">
    <property type="term" value="P:bacterial-type flagellum organization"/>
    <property type="evidence" value="ECO:0007669"/>
    <property type="project" value="UniProtKB-KW"/>
</dbReference>
<name>A0A0E1W8R4_BURPE</name>
<proteinExistence type="predicted"/>
<evidence type="ECO:0000256" key="2">
    <source>
        <dbReference type="ARBA" id="ARBA00022490"/>
    </source>
</evidence>
<dbReference type="InterPro" id="IPR008622">
    <property type="entry name" value="FliT"/>
</dbReference>
<evidence type="ECO:0000256" key="1">
    <source>
        <dbReference type="ARBA" id="ARBA00004514"/>
    </source>
</evidence>
<evidence type="ECO:0000313" key="6">
    <source>
        <dbReference type="EMBL" id="EET09608.1"/>
    </source>
</evidence>
<dbReference type="Pfam" id="PF05400">
    <property type="entry name" value="FliT"/>
    <property type="match status" value="1"/>
</dbReference>
<protein>
    <recommendedName>
        <fullName evidence="5">Flagellar protein FliT</fullName>
    </recommendedName>
</protein>
<organism evidence="6">
    <name type="scientific">Burkholderia pseudomallei 1710a</name>
    <dbReference type="NCBI Taxonomy" id="320371"/>
    <lineage>
        <taxon>Bacteria</taxon>
        <taxon>Pseudomonadati</taxon>
        <taxon>Pseudomonadota</taxon>
        <taxon>Betaproteobacteria</taxon>
        <taxon>Burkholderiales</taxon>
        <taxon>Burkholderiaceae</taxon>
        <taxon>Burkholderia</taxon>
        <taxon>pseudomallei group</taxon>
    </lineage>
</organism>
<evidence type="ECO:0000256" key="5">
    <source>
        <dbReference type="ARBA" id="ARBA00093797"/>
    </source>
</evidence>
<gene>
    <name evidence="6" type="ORF">BURPS1710A_0130</name>
</gene>
<dbReference type="RefSeq" id="WP_004525708.1">
    <property type="nucleotide sequence ID" value="NZ_CM000832.1"/>
</dbReference>
<dbReference type="AlphaFoldDB" id="A0A0E1W8R4"/>
<accession>A0A0E1W8R4</accession>
<keyword evidence="2" id="KW-0963">Cytoplasm</keyword>
<dbReference type="EMBL" id="CM000832">
    <property type="protein sequence ID" value="EET09608.1"/>
    <property type="molecule type" value="Genomic_DNA"/>
</dbReference>
<evidence type="ECO:0000256" key="3">
    <source>
        <dbReference type="ARBA" id="ARBA00022795"/>
    </source>
</evidence>
<evidence type="ECO:0000256" key="4">
    <source>
        <dbReference type="ARBA" id="ARBA00023186"/>
    </source>
</evidence>
<sequence>MEKPEMDQMSLIEHVLSITREIDHAVQMADWTEAVRLTEERSPYLMSITAEQTPASLALVRQLQAIDTALLANAKAAQAELQVEYRTAMDRLSQAGAYQAAAQL</sequence>
<reference evidence="6" key="1">
    <citation type="submission" date="2009-05" db="EMBL/GenBank/DDBJ databases">
        <authorList>
            <person name="Harkins D.M."/>
            <person name="DeShazer D."/>
            <person name="Woods D.E."/>
            <person name="Brinkac L.M."/>
            <person name="Brown K.A."/>
            <person name="Hung G.C."/>
            <person name="Tuanyok A."/>
            <person name="Zhang B."/>
            <person name="Nierman W.C."/>
        </authorList>
    </citation>
    <scope>NUCLEOTIDE SEQUENCE [LARGE SCALE GENOMIC DNA]</scope>
    <source>
        <strain evidence="6">1710a</strain>
    </source>
</reference>